<dbReference type="Pfam" id="PF04199">
    <property type="entry name" value="Cyclase"/>
    <property type="match status" value="1"/>
</dbReference>
<dbReference type="InterPro" id="IPR007325">
    <property type="entry name" value="KFase/CYL"/>
</dbReference>
<keyword evidence="2" id="KW-1185">Reference proteome</keyword>
<organism evidence="1 2">
    <name type="scientific">Brevibacterium salitolerans</name>
    <dbReference type="NCBI Taxonomy" id="1403566"/>
    <lineage>
        <taxon>Bacteria</taxon>
        <taxon>Bacillati</taxon>
        <taxon>Actinomycetota</taxon>
        <taxon>Actinomycetes</taxon>
        <taxon>Micrococcales</taxon>
        <taxon>Brevibacteriaceae</taxon>
        <taxon>Brevibacterium</taxon>
    </lineage>
</organism>
<name>A0ABP5IBC5_9MICO</name>
<protein>
    <submittedName>
        <fullName evidence="1">Cyclase family protein</fullName>
    </submittedName>
</protein>
<dbReference type="PANTHER" id="PTHR31118">
    <property type="entry name" value="CYCLASE-LIKE PROTEIN 2"/>
    <property type="match status" value="1"/>
</dbReference>
<dbReference type="Proteomes" id="UP001500984">
    <property type="component" value="Unassembled WGS sequence"/>
</dbReference>
<dbReference type="InterPro" id="IPR037175">
    <property type="entry name" value="KFase_sf"/>
</dbReference>
<comment type="caution">
    <text evidence="1">The sequence shown here is derived from an EMBL/GenBank/DDBJ whole genome shotgun (WGS) entry which is preliminary data.</text>
</comment>
<proteinExistence type="predicted"/>
<evidence type="ECO:0000313" key="1">
    <source>
        <dbReference type="EMBL" id="GAA2095944.1"/>
    </source>
</evidence>
<reference evidence="2" key="1">
    <citation type="journal article" date="2019" name="Int. J. Syst. Evol. Microbiol.">
        <title>The Global Catalogue of Microorganisms (GCM) 10K type strain sequencing project: providing services to taxonomists for standard genome sequencing and annotation.</title>
        <authorList>
            <consortium name="The Broad Institute Genomics Platform"/>
            <consortium name="The Broad Institute Genome Sequencing Center for Infectious Disease"/>
            <person name="Wu L."/>
            <person name="Ma J."/>
        </authorList>
    </citation>
    <scope>NUCLEOTIDE SEQUENCE [LARGE SCALE GENOMIC DNA]</scope>
    <source>
        <strain evidence="2">JCM 15900</strain>
    </source>
</reference>
<dbReference type="Gene3D" id="3.50.30.50">
    <property type="entry name" value="Putative cyclase"/>
    <property type="match status" value="1"/>
</dbReference>
<sequence>MPASVDTLIAARDAAFASFTQGFRLVDLSAALGPDSVIWPGAPALSFTDAVSHEGGGYHARVVTTFEHAGTHFDAPEHFVPGGADTAGIGIDELVVPAVVIDIRDKAAADPNAVVEVDDLEAFEAAHGPIRPGTAVLIDSGWAARSTDALAYTGSETTEDLRFPGFGLDAARALVEKGVVGLGVDTLGIDPGDRPDFPVHREVTHPAGLWHLENLVNVDRLPASGAVIAVGVPRIVGGTGFPTRVFAFVPKDSGSVSRD</sequence>
<gene>
    <name evidence="1" type="ORF">GCM10009823_15840</name>
</gene>
<dbReference type="PANTHER" id="PTHR31118:SF12">
    <property type="entry name" value="CYCLASE-LIKE PROTEIN 2"/>
    <property type="match status" value="1"/>
</dbReference>
<dbReference type="EMBL" id="BAAAPZ010000005">
    <property type="protein sequence ID" value="GAA2095944.1"/>
    <property type="molecule type" value="Genomic_DNA"/>
</dbReference>
<accession>A0ABP5IBC5</accession>
<dbReference type="SUPFAM" id="SSF102198">
    <property type="entry name" value="Putative cyclase"/>
    <property type="match status" value="1"/>
</dbReference>
<evidence type="ECO:0000313" key="2">
    <source>
        <dbReference type="Proteomes" id="UP001500984"/>
    </source>
</evidence>
<dbReference type="RefSeq" id="WP_291793623.1">
    <property type="nucleotide sequence ID" value="NZ_BAAAPZ010000005.1"/>
</dbReference>